<comment type="similarity">
    <text evidence="2">Belongs to the tenascin family.</text>
</comment>
<protein>
    <recommendedName>
        <fullName evidence="16">Tenascin N</fullName>
    </recommendedName>
</protein>
<evidence type="ECO:0000256" key="9">
    <source>
        <dbReference type="ARBA" id="ARBA00023180"/>
    </source>
</evidence>
<evidence type="ECO:0000256" key="3">
    <source>
        <dbReference type="ARBA" id="ARBA00022525"/>
    </source>
</evidence>
<evidence type="ECO:0000256" key="4">
    <source>
        <dbReference type="ARBA" id="ARBA00022530"/>
    </source>
</evidence>
<feature type="domain" description="Fibronectin type-III" evidence="12">
    <location>
        <begin position="625"/>
        <end position="711"/>
    </location>
</feature>
<dbReference type="InterPro" id="IPR050991">
    <property type="entry name" value="ECM_Regulatory_Proteins"/>
</dbReference>
<dbReference type="CDD" id="cd00063">
    <property type="entry name" value="FN3"/>
    <property type="match status" value="9"/>
</dbReference>
<dbReference type="CDD" id="cd00087">
    <property type="entry name" value="FReD"/>
    <property type="match status" value="1"/>
</dbReference>
<feature type="domain" description="Fibronectin type-III" evidence="12">
    <location>
        <begin position="448"/>
        <end position="535"/>
    </location>
</feature>
<dbReference type="PANTHER" id="PTHR46708:SF12">
    <property type="entry name" value="TENASCIN N"/>
    <property type="match status" value="1"/>
</dbReference>
<dbReference type="InterPro" id="IPR013783">
    <property type="entry name" value="Ig-like_fold"/>
</dbReference>
<dbReference type="PANTHER" id="PTHR46708">
    <property type="entry name" value="TENASCIN"/>
    <property type="match status" value="1"/>
</dbReference>
<dbReference type="PROSITE" id="PS00514">
    <property type="entry name" value="FIBRINOGEN_C_1"/>
    <property type="match status" value="1"/>
</dbReference>
<evidence type="ECO:0000256" key="5">
    <source>
        <dbReference type="ARBA" id="ARBA00022536"/>
    </source>
</evidence>
<dbReference type="FunFam" id="2.60.40.10:FF:000099">
    <property type="entry name" value="Fibronectin 1"/>
    <property type="match status" value="6"/>
</dbReference>
<evidence type="ECO:0000256" key="8">
    <source>
        <dbReference type="ARBA" id="ARBA00023157"/>
    </source>
</evidence>
<dbReference type="InterPro" id="IPR000742">
    <property type="entry name" value="EGF"/>
</dbReference>
<dbReference type="SUPFAM" id="SSF56496">
    <property type="entry name" value="Fibrinogen C-terminal domain-like"/>
    <property type="match status" value="1"/>
</dbReference>
<keyword evidence="4" id="KW-0272">Extracellular matrix</keyword>
<dbReference type="FunFam" id="2.10.25.10:FF:000001">
    <property type="entry name" value="Tenascin C"/>
    <property type="match status" value="2"/>
</dbReference>
<evidence type="ECO:0008006" key="16">
    <source>
        <dbReference type="Google" id="ProtNLM"/>
    </source>
</evidence>
<feature type="domain" description="Fibronectin type-III" evidence="12">
    <location>
        <begin position="712"/>
        <end position="800"/>
    </location>
</feature>
<dbReference type="STRING" id="8022.A0A060VVV8"/>
<dbReference type="CDD" id="cd00055">
    <property type="entry name" value="EGF_Lam"/>
    <property type="match status" value="1"/>
</dbReference>
<feature type="signal peptide" evidence="11">
    <location>
        <begin position="1"/>
        <end position="23"/>
    </location>
</feature>
<feature type="domain" description="Fibrinogen C-terminal" evidence="13">
    <location>
        <begin position="1064"/>
        <end position="1280"/>
    </location>
</feature>
<feature type="region of interest" description="Disordered" evidence="10">
    <location>
        <begin position="1342"/>
        <end position="1362"/>
    </location>
</feature>
<dbReference type="Pfam" id="PF00041">
    <property type="entry name" value="fn3"/>
    <property type="match status" value="9"/>
</dbReference>
<keyword evidence="5" id="KW-0245">EGF-like domain</keyword>
<evidence type="ECO:0000256" key="2">
    <source>
        <dbReference type="ARBA" id="ARBA00008673"/>
    </source>
</evidence>
<evidence type="ECO:0000256" key="10">
    <source>
        <dbReference type="SAM" id="MobiDB-lite"/>
    </source>
</evidence>
<keyword evidence="3" id="KW-0964">Secreted</keyword>
<proteinExistence type="inferred from homology"/>
<dbReference type="Gene3D" id="2.60.40.10">
    <property type="entry name" value="Immunoglobulins"/>
    <property type="match status" value="9"/>
</dbReference>
<sequence length="1362" mass="148971">MTTRLHWLSRALCLIGILCTVTTTYVTEDSPAPAEKGVTFSHIYKIDLTKSPGCKLALQTMPHQQDQGLGLQELEGGPTLEGDKDIVFRHQINLKTSKCDCDESERFKSLLYRVIGLEEEVEHLKSQCSQGFCGGKGGGAGGVDTSCSGHGTYQHDTCSCQCNPGWEGPDCSVSTCPDECNDHGRCVDGKCVCLAGYMGSDCSQLMCPGDCNDKGYCVDGKCVCFSHFTGEDCSEQKCSPDCVHGTCVNGMCICDEGFFGDDCSAVFGPNGLRLVRVTDVSLLVEWQAVRAAEYYVLTWHPEGNEAELEQVTVPNTETSYLITGLRPGVTYVVQVYAVIKEIQSEGDRIEATTVVSGIDGIRVLGQTEDSIQVDWQNPAAPLDHFRLTHANPDGQEEEQIVPMSAEARTTNTIVGLQPGTEYLITVQGIKGTIEGKASFVTGVTDLDAPTNLLTKEVTEDTATVEWQKVQAEIDGYMISYSSAEGSSGEITVGADSSSYRLTGLRPGVIYTVYIWAVKGSRVSRKSSTEAETDLDAPANLLTREVTEDTMTVTWEKVQAEIESYVISYTSAEGSSGEIHVGADSSSYRLTGLRPGVIYTVYIWAVKGSRVSRKSSTVAETDLDAPTNLLTREVTEDTADVSWDRPLADIDSYMISYSSAEGSSGEIPVGADSSSYRLTGLRPGVIYTVYIWAVKGSRVSRKSSTVAETDLDAPTNLLTREVTEDTADVSWDRPLADIDGYVISYSSAEGSSGEITVGADSSSYRLTGLRPGVIYTVYIWAVKGSRVSRKSSTVAETDLDAPTNLLTREVTEDTADVSWDRPLADIDGYMISYSSAEGSSGEIPVGADSSSYRLTGLRPGVIYTVYIWAVKGSRVSRKSSTVAETDLDAPTNLLTREVTEDTADVSWDRPLADIDGYMISYTSAEGSSGEITVGADSSSYRLTGLRPGVIYTVYIWAVKGSRVSRKSSTPAETEIDSPKNLKVSDVKLDAATLTWTAPLARIDGYILTFRAEDGTLKTLEKKLREGESRFAMSGLEMGKNYIVTLLAYRGAKRSRVIETTFKTVGLLHPFPMDCNQIKTNGNMASGIYTIYINSDRTKPMEVYCDMDTDGGGWVVLQRRNNGQMDFMKRWRPYMAGFGNMTDEFWLGLDNIYELTNTPTQYELRVDLGVGSEKAYAVYDNFKIAPAKQKFKLTIGKYRGTAGDAMNYHQGRPFSTVDNDNDIALGNCALTHRGAWWYKNCHLANLNGKFGDNRHSMGVNWEPWKGHLMSLDFTEMKIRPVGAARKRRATLSGVIGPVLTEIHKSSSFGLFLFLSDFAKAELGLTAQQPAQLAWRQQQQWQHTTREVKSTTIGRASSTTRQTVL</sequence>
<dbReference type="SMART" id="SM00060">
    <property type="entry name" value="FN3"/>
    <property type="match status" value="9"/>
</dbReference>
<comment type="subcellular location">
    <subcellularLocation>
        <location evidence="1">Secreted</location>
        <location evidence="1">Extracellular space</location>
        <location evidence="1">Extracellular matrix</location>
    </subcellularLocation>
</comment>
<dbReference type="Pfam" id="PF25024">
    <property type="entry name" value="EGF_TEN"/>
    <property type="match status" value="1"/>
</dbReference>
<dbReference type="Gene3D" id="3.90.215.10">
    <property type="entry name" value="Gamma Fibrinogen, chain A, domain 1"/>
    <property type="match status" value="1"/>
</dbReference>
<feature type="domain" description="Fibronectin type-III" evidence="12">
    <location>
        <begin position="978"/>
        <end position="1066"/>
    </location>
</feature>
<dbReference type="EMBL" id="FR904263">
    <property type="protein sequence ID" value="CDQ56470.1"/>
    <property type="molecule type" value="Genomic_DNA"/>
</dbReference>
<dbReference type="Proteomes" id="UP000193380">
    <property type="component" value="Unassembled WGS sequence"/>
</dbReference>
<dbReference type="PaxDb" id="8022-A0A060VVV8"/>
<dbReference type="SMART" id="SM00181">
    <property type="entry name" value="EGF"/>
    <property type="match status" value="4"/>
</dbReference>
<evidence type="ECO:0000256" key="1">
    <source>
        <dbReference type="ARBA" id="ARBA00004498"/>
    </source>
</evidence>
<feature type="domain" description="Fibronectin type-III" evidence="12">
    <location>
        <begin position="888"/>
        <end position="977"/>
    </location>
</feature>
<feature type="compositionally biased region" description="Polar residues" evidence="10">
    <location>
        <begin position="1347"/>
        <end position="1362"/>
    </location>
</feature>
<feature type="domain" description="Fibronectin type-III" evidence="12">
    <location>
        <begin position="268"/>
        <end position="359"/>
    </location>
</feature>
<keyword evidence="7" id="KW-0677">Repeat</keyword>
<dbReference type="PROSITE" id="PS51406">
    <property type="entry name" value="FIBRINOGEN_C_2"/>
    <property type="match status" value="1"/>
</dbReference>
<organism evidence="14 15">
    <name type="scientific">Oncorhynchus mykiss</name>
    <name type="common">Rainbow trout</name>
    <name type="synonym">Salmo gairdneri</name>
    <dbReference type="NCBI Taxonomy" id="8022"/>
    <lineage>
        <taxon>Eukaryota</taxon>
        <taxon>Metazoa</taxon>
        <taxon>Chordata</taxon>
        <taxon>Craniata</taxon>
        <taxon>Vertebrata</taxon>
        <taxon>Euteleostomi</taxon>
        <taxon>Actinopterygii</taxon>
        <taxon>Neopterygii</taxon>
        <taxon>Teleostei</taxon>
        <taxon>Protacanthopterygii</taxon>
        <taxon>Salmoniformes</taxon>
        <taxon>Salmonidae</taxon>
        <taxon>Salmoninae</taxon>
        <taxon>Oncorhynchus</taxon>
    </lineage>
</organism>
<dbReference type="InterPro" id="IPR003961">
    <property type="entry name" value="FN3_dom"/>
</dbReference>
<dbReference type="Gene3D" id="2.10.25.10">
    <property type="entry name" value="Laminin"/>
    <property type="match status" value="3"/>
</dbReference>
<accession>A0A060VVV8</accession>
<keyword evidence="8" id="KW-1015">Disulfide bond</keyword>
<name>A0A060VVV8_ONCMY</name>
<dbReference type="InterPro" id="IPR002049">
    <property type="entry name" value="LE_dom"/>
</dbReference>
<dbReference type="InterPro" id="IPR014716">
    <property type="entry name" value="Fibrinogen_a/b/g_C_1"/>
</dbReference>
<reference evidence="14" key="1">
    <citation type="journal article" date="2014" name="Nat. Commun.">
        <title>The rainbow trout genome provides novel insights into evolution after whole-genome duplication in vertebrates.</title>
        <authorList>
            <person name="Berthelot C."/>
            <person name="Brunet F."/>
            <person name="Chalopin D."/>
            <person name="Juanchich A."/>
            <person name="Bernard M."/>
            <person name="Noel B."/>
            <person name="Bento P."/>
            <person name="Da Silva C."/>
            <person name="Labadie K."/>
            <person name="Alberti A."/>
            <person name="Aury J.M."/>
            <person name="Louis A."/>
            <person name="Dehais P."/>
            <person name="Bardou P."/>
            <person name="Montfort J."/>
            <person name="Klopp C."/>
            <person name="Cabau C."/>
            <person name="Gaspin C."/>
            <person name="Thorgaard G.H."/>
            <person name="Boussaha M."/>
            <person name="Quillet E."/>
            <person name="Guyomard R."/>
            <person name="Galiana D."/>
            <person name="Bobe J."/>
            <person name="Volff J.N."/>
            <person name="Genet C."/>
            <person name="Wincker P."/>
            <person name="Jaillon O."/>
            <person name="Roest Crollius H."/>
            <person name="Guiguen Y."/>
        </authorList>
    </citation>
    <scope>NUCLEOTIDE SEQUENCE [LARGE SCALE GENOMIC DNA]</scope>
</reference>
<dbReference type="PROSITE" id="PS01186">
    <property type="entry name" value="EGF_2"/>
    <property type="match status" value="1"/>
</dbReference>
<dbReference type="InterPro" id="IPR036056">
    <property type="entry name" value="Fibrinogen-like_C"/>
</dbReference>
<keyword evidence="6 11" id="KW-0732">Signal</keyword>
<evidence type="ECO:0000256" key="11">
    <source>
        <dbReference type="SAM" id="SignalP"/>
    </source>
</evidence>
<dbReference type="SUPFAM" id="SSF49265">
    <property type="entry name" value="Fibronectin type III"/>
    <property type="match status" value="5"/>
</dbReference>
<dbReference type="InterPro" id="IPR002181">
    <property type="entry name" value="Fibrinogen_a/b/g_C_dom"/>
</dbReference>
<dbReference type="SMART" id="SM00186">
    <property type="entry name" value="FBG"/>
    <property type="match status" value="1"/>
</dbReference>
<evidence type="ECO:0000259" key="12">
    <source>
        <dbReference type="PROSITE" id="PS50853"/>
    </source>
</evidence>
<reference evidence="14" key="2">
    <citation type="submission" date="2014-03" db="EMBL/GenBank/DDBJ databases">
        <authorList>
            <person name="Genoscope - CEA"/>
        </authorList>
    </citation>
    <scope>NUCLEOTIDE SEQUENCE</scope>
</reference>
<evidence type="ECO:0000313" key="15">
    <source>
        <dbReference type="Proteomes" id="UP000193380"/>
    </source>
</evidence>
<dbReference type="Pfam" id="PF00147">
    <property type="entry name" value="Fibrinogen_C"/>
    <property type="match status" value="1"/>
</dbReference>
<evidence type="ECO:0000256" key="7">
    <source>
        <dbReference type="ARBA" id="ARBA00022737"/>
    </source>
</evidence>
<evidence type="ECO:0000259" key="13">
    <source>
        <dbReference type="PROSITE" id="PS51406"/>
    </source>
</evidence>
<dbReference type="FunFam" id="3.90.215.10:FF:000001">
    <property type="entry name" value="Tenascin isoform 1"/>
    <property type="match status" value="1"/>
</dbReference>
<keyword evidence="9" id="KW-0325">Glycoprotein</keyword>
<evidence type="ECO:0000256" key="6">
    <source>
        <dbReference type="ARBA" id="ARBA00022729"/>
    </source>
</evidence>
<dbReference type="PROSITE" id="PS00022">
    <property type="entry name" value="EGF_1"/>
    <property type="match status" value="1"/>
</dbReference>
<evidence type="ECO:0000313" key="14">
    <source>
        <dbReference type="EMBL" id="CDQ56470.1"/>
    </source>
</evidence>
<feature type="domain" description="Fibronectin type-III" evidence="12">
    <location>
        <begin position="536"/>
        <end position="624"/>
    </location>
</feature>
<feature type="domain" description="Fibronectin type-III" evidence="12">
    <location>
        <begin position="801"/>
        <end position="887"/>
    </location>
</feature>
<dbReference type="PROSITE" id="PS50853">
    <property type="entry name" value="FN3"/>
    <property type="match status" value="8"/>
</dbReference>
<dbReference type="InterPro" id="IPR020837">
    <property type="entry name" value="Fibrinogen_CS"/>
</dbReference>
<dbReference type="NCBIfam" id="NF040941">
    <property type="entry name" value="GGGWT_bact"/>
    <property type="match status" value="1"/>
</dbReference>
<feature type="chain" id="PRO_5001588847" description="Tenascin N" evidence="11">
    <location>
        <begin position="24"/>
        <end position="1362"/>
    </location>
</feature>
<dbReference type="InterPro" id="IPR036116">
    <property type="entry name" value="FN3_sf"/>
</dbReference>
<gene>
    <name evidence="14" type="ORF">GSONMT00079825001</name>
</gene>